<dbReference type="InterPro" id="IPR009061">
    <property type="entry name" value="DNA-bd_dom_put_sf"/>
</dbReference>
<dbReference type="RefSeq" id="WP_136721516.1">
    <property type="nucleotide sequence ID" value="NZ_SUMC01000001.1"/>
</dbReference>
<organism evidence="1 2">
    <name type="scientific">Actinacidiphila oryziradicis</name>
    <dbReference type="NCBI Taxonomy" id="2571141"/>
    <lineage>
        <taxon>Bacteria</taxon>
        <taxon>Bacillati</taxon>
        <taxon>Actinomycetota</taxon>
        <taxon>Actinomycetes</taxon>
        <taxon>Kitasatosporales</taxon>
        <taxon>Streptomycetaceae</taxon>
        <taxon>Actinacidiphila</taxon>
    </lineage>
</organism>
<evidence type="ECO:0000313" key="2">
    <source>
        <dbReference type="Proteomes" id="UP000305778"/>
    </source>
</evidence>
<dbReference type="Pfam" id="PF13591">
    <property type="entry name" value="MerR_2"/>
    <property type="match status" value="1"/>
</dbReference>
<reference evidence="1 2" key="1">
    <citation type="submission" date="2019-04" db="EMBL/GenBank/DDBJ databases">
        <title>Streptomyces oryziradicis sp. nov., a novel actinomycete isolated from rhizosphere soil of rice (Oryza sativa L.).</title>
        <authorList>
            <person name="Li C."/>
        </authorList>
    </citation>
    <scope>NUCLEOTIDE SEQUENCE [LARGE SCALE GENOMIC DNA]</scope>
    <source>
        <strain evidence="1 2">NEAU-C40</strain>
    </source>
</reference>
<dbReference type="Gene3D" id="1.10.1660.10">
    <property type="match status" value="1"/>
</dbReference>
<name>A0A4U0STJ4_9ACTN</name>
<accession>A0A4U0STJ4</accession>
<dbReference type="EMBL" id="SUMC01000001">
    <property type="protein sequence ID" value="TKA13356.1"/>
    <property type="molecule type" value="Genomic_DNA"/>
</dbReference>
<sequence length="113" mass="12404">MPQQATSRKTVRRYALVQGPVRLDLGSFARASGLHPDLVRRLVALGLIEATRGAGGELRFSPDQLATVARIQRLRASFSLNYAALDLVLELLDRIDALEAASRTRTRPRRPGG</sequence>
<protein>
    <submittedName>
        <fullName evidence="1">MerR family transcriptional regulator</fullName>
    </submittedName>
</protein>
<dbReference type="AlphaFoldDB" id="A0A4U0STJ4"/>
<evidence type="ECO:0000313" key="1">
    <source>
        <dbReference type="EMBL" id="TKA13356.1"/>
    </source>
</evidence>
<dbReference type="OrthoDB" id="5526358at2"/>
<dbReference type="SUPFAM" id="SSF46955">
    <property type="entry name" value="Putative DNA-binding domain"/>
    <property type="match status" value="1"/>
</dbReference>
<comment type="caution">
    <text evidence="1">The sequence shown here is derived from an EMBL/GenBank/DDBJ whole genome shotgun (WGS) entry which is preliminary data.</text>
</comment>
<keyword evidence="2" id="KW-1185">Reference proteome</keyword>
<proteinExistence type="predicted"/>
<dbReference type="Proteomes" id="UP000305778">
    <property type="component" value="Unassembled WGS sequence"/>
</dbReference>
<gene>
    <name evidence="1" type="ORF">FCI23_01230</name>
</gene>